<keyword evidence="3" id="KW-0677">Repeat</keyword>
<dbReference type="Gene3D" id="3.30.160.60">
    <property type="entry name" value="Classic Zinc Finger"/>
    <property type="match status" value="3"/>
</dbReference>
<feature type="compositionally biased region" description="Basic and acidic residues" evidence="9">
    <location>
        <begin position="111"/>
        <end position="123"/>
    </location>
</feature>
<evidence type="ECO:0000256" key="3">
    <source>
        <dbReference type="ARBA" id="ARBA00022737"/>
    </source>
</evidence>
<keyword evidence="2" id="KW-0479">Metal-binding</keyword>
<dbReference type="InterPro" id="IPR050589">
    <property type="entry name" value="Ikaros_C2H2-ZF"/>
</dbReference>
<evidence type="ECO:0000313" key="12">
    <source>
        <dbReference type="Proteomes" id="UP001190700"/>
    </source>
</evidence>
<evidence type="ECO:0000256" key="6">
    <source>
        <dbReference type="ARBA" id="ARBA00023125"/>
    </source>
</evidence>
<organism evidence="11 12">
    <name type="scientific">Cymbomonas tetramitiformis</name>
    <dbReference type="NCBI Taxonomy" id="36881"/>
    <lineage>
        <taxon>Eukaryota</taxon>
        <taxon>Viridiplantae</taxon>
        <taxon>Chlorophyta</taxon>
        <taxon>Pyramimonadophyceae</taxon>
        <taxon>Pyramimonadales</taxon>
        <taxon>Pyramimonadaceae</taxon>
        <taxon>Cymbomonas</taxon>
    </lineage>
</organism>
<keyword evidence="7" id="KW-0539">Nucleus</keyword>
<evidence type="ECO:0000313" key="11">
    <source>
        <dbReference type="EMBL" id="KAK3271207.1"/>
    </source>
</evidence>
<gene>
    <name evidence="11" type="ORF">CYMTET_20427</name>
</gene>
<dbReference type="PANTHER" id="PTHR24404">
    <property type="entry name" value="ZINC FINGER PROTEIN"/>
    <property type="match status" value="1"/>
</dbReference>
<accession>A0AAE0G436</accession>
<dbReference type="EMBL" id="LGRX02009936">
    <property type="protein sequence ID" value="KAK3271207.1"/>
    <property type="molecule type" value="Genomic_DNA"/>
</dbReference>
<feature type="domain" description="C2H2-type" evidence="10">
    <location>
        <begin position="88"/>
        <end position="115"/>
    </location>
</feature>
<feature type="domain" description="C2H2-type" evidence="10">
    <location>
        <begin position="57"/>
        <end position="80"/>
    </location>
</feature>
<dbReference type="GO" id="GO:0000978">
    <property type="term" value="F:RNA polymerase II cis-regulatory region sequence-specific DNA binding"/>
    <property type="evidence" value="ECO:0007669"/>
    <property type="project" value="TreeGrafter"/>
</dbReference>
<sequence length="404" mass="45030">MRGDISPEVAVITRSAQRVANQARGILLHKCSECGRGFSSSTALARHEYEHTSAKPFACPECTKRFEHLPALMKHKAKTHRESGGMEYSCSKCHKRFSTAANLVRHKIMHQQREQQDAEERLGAARKQASPQKKKTKSSKTSSTLKLNSDSPGGKHLFRKVRKVRLLVSGSTFDSRDSPQEHRYEKQTPRDSTNTNTEQAEKFPSRTHQSEIKQIDSKRWLHIPGECIASKVESEDNRDGHIAIQKPVVSRISSQEWLKVPNDTSKQAFVDSEPSSTDTLQPFQADLRGKQTRTSDATEEPAPLRALGSKQRTPLPVEDIRLPKKLDVHAGFAYFGDAMIDGWEAQPTDCFDLSDIAGYVADNTCCTALSPTARCDFPANFNVQQTSRIATPEASPHHGTLQAT</sequence>
<dbReference type="PROSITE" id="PS50157">
    <property type="entry name" value="ZINC_FINGER_C2H2_2"/>
    <property type="match status" value="3"/>
</dbReference>
<dbReference type="PANTHER" id="PTHR24404:SF114">
    <property type="entry name" value="KLUMPFUSS, ISOFORM B-RELATED"/>
    <property type="match status" value="1"/>
</dbReference>
<dbReference type="AlphaFoldDB" id="A0AAE0G436"/>
<name>A0AAE0G436_9CHLO</name>
<dbReference type="PROSITE" id="PS00028">
    <property type="entry name" value="ZINC_FINGER_C2H2_1"/>
    <property type="match status" value="3"/>
</dbReference>
<dbReference type="Pfam" id="PF00096">
    <property type="entry name" value="zf-C2H2"/>
    <property type="match status" value="2"/>
</dbReference>
<keyword evidence="12" id="KW-1185">Reference proteome</keyword>
<evidence type="ECO:0000256" key="1">
    <source>
        <dbReference type="ARBA" id="ARBA00004123"/>
    </source>
</evidence>
<dbReference type="InterPro" id="IPR036236">
    <property type="entry name" value="Znf_C2H2_sf"/>
</dbReference>
<protein>
    <recommendedName>
        <fullName evidence="10">C2H2-type domain-containing protein</fullName>
    </recommendedName>
</protein>
<dbReference type="Pfam" id="PF13912">
    <property type="entry name" value="zf-C2H2_6"/>
    <property type="match status" value="1"/>
</dbReference>
<feature type="region of interest" description="Disordered" evidence="9">
    <location>
        <begin position="267"/>
        <end position="312"/>
    </location>
</feature>
<reference evidence="11 12" key="1">
    <citation type="journal article" date="2015" name="Genome Biol. Evol.">
        <title>Comparative Genomics of a Bacterivorous Green Alga Reveals Evolutionary Causalities and Consequences of Phago-Mixotrophic Mode of Nutrition.</title>
        <authorList>
            <person name="Burns J.A."/>
            <person name="Paasch A."/>
            <person name="Narechania A."/>
            <person name="Kim E."/>
        </authorList>
    </citation>
    <scope>NUCLEOTIDE SEQUENCE [LARGE SCALE GENOMIC DNA]</scope>
    <source>
        <strain evidence="11 12">PLY_AMNH</strain>
    </source>
</reference>
<keyword evidence="4 8" id="KW-0863">Zinc-finger</keyword>
<evidence type="ECO:0000256" key="5">
    <source>
        <dbReference type="ARBA" id="ARBA00022833"/>
    </source>
</evidence>
<dbReference type="GO" id="GO:0008270">
    <property type="term" value="F:zinc ion binding"/>
    <property type="evidence" value="ECO:0007669"/>
    <property type="project" value="UniProtKB-KW"/>
</dbReference>
<dbReference type="SMART" id="SM00355">
    <property type="entry name" value="ZnF_C2H2"/>
    <property type="match status" value="3"/>
</dbReference>
<keyword evidence="5" id="KW-0862">Zinc</keyword>
<feature type="region of interest" description="Disordered" evidence="9">
    <location>
        <begin position="170"/>
        <end position="212"/>
    </location>
</feature>
<dbReference type="GO" id="GO:0005634">
    <property type="term" value="C:nucleus"/>
    <property type="evidence" value="ECO:0007669"/>
    <property type="project" value="UniProtKB-SubCell"/>
</dbReference>
<comment type="caution">
    <text evidence="11">The sequence shown here is derived from an EMBL/GenBank/DDBJ whole genome shotgun (WGS) entry which is preliminary data.</text>
</comment>
<dbReference type="Proteomes" id="UP001190700">
    <property type="component" value="Unassembled WGS sequence"/>
</dbReference>
<keyword evidence="6" id="KW-0238">DNA-binding</keyword>
<feature type="compositionally biased region" description="Polar residues" evidence="9">
    <location>
        <begin position="267"/>
        <end position="282"/>
    </location>
</feature>
<evidence type="ECO:0000256" key="4">
    <source>
        <dbReference type="ARBA" id="ARBA00022771"/>
    </source>
</evidence>
<dbReference type="GO" id="GO:0003700">
    <property type="term" value="F:DNA-binding transcription factor activity"/>
    <property type="evidence" value="ECO:0007669"/>
    <property type="project" value="TreeGrafter"/>
</dbReference>
<dbReference type="GO" id="GO:0006357">
    <property type="term" value="P:regulation of transcription by RNA polymerase II"/>
    <property type="evidence" value="ECO:0007669"/>
    <property type="project" value="TreeGrafter"/>
</dbReference>
<comment type="subcellular location">
    <subcellularLocation>
        <location evidence="1">Nucleus</location>
    </subcellularLocation>
</comment>
<evidence type="ECO:0000256" key="7">
    <source>
        <dbReference type="ARBA" id="ARBA00023242"/>
    </source>
</evidence>
<evidence type="ECO:0000256" key="2">
    <source>
        <dbReference type="ARBA" id="ARBA00022723"/>
    </source>
</evidence>
<evidence type="ECO:0000256" key="8">
    <source>
        <dbReference type="PROSITE-ProRule" id="PRU00042"/>
    </source>
</evidence>
<feature type="region of interest" description="Disordered" evidence="9">
    <location>
        <begin position="110"/>
        <end position="158"/>
    </location>
</feature>
<evidence type="ECO:0000259" key="10">
    <source>
        <dbReference type="PROSITE" id="PS50157"/>
    </source>
</evidence>
<dbReference type="SUPFAM" id="SSF57667">
    <property type="entry name" value="beta-beta-alpha zinc fingers"/>
    <property type="match status" value="2"/>
</dbReference>
<feature type="domain" description="C2H2-type" evidence="10">
    <location>
        <begin position="29"/>
        <end position="56"/>
    </location>
</feature>
<evidence type="ECO:0000256" key="9">
    <source>
        <dbReference type="SAM" id="MobiDB-lite"/>
    </source>
</evidence>
<dbReference type="InterPro" id="IPR013087">
    <property type="entry name" value="Znf_C2H2_type"/>
</dbReference>
<proteinExistence type="predicted"/>
<feature type="compositionally biased region" description="Basic and acidic residues" evidence="9">
    <location>
        <begin position="174"/>
        <end position="189"/>
    </location>
</feature>
<feature type="compositionally biased region" description="Basic and acidic residues" evidence="9">
    <location>
        <begin position="199"/>
        <end position="212"/>
    </location>
</feature>